<evidence type="ECO:0000256" key="6">
    <source>
        <dbReference type="ARBA" id="ARBA00023239"/>
    </source>
</evidence>
<keyword evidence="5" id="KW-0464">Manganese</keyword>
<dbReference type="InterPro" id="IPR036965">
    <property type="entry name" value="Terpene_synth_N_sf"/>
</dbReference>
<dbReference type="EMBL" id="CABITT030000005">
    <property type="protein sequence ID" value="VVB05038.1"/>
    <property type="molecule type" value="Genomic_DNA"/>
</dbReference>
<dbReference type="GO" id="GO:0016102">
    <property type="term" value="P:diterpenoid biosynthetic process"/>
    <property type="evidence" value="ECO:0007669"/>
    <property type="project" value="InterPro"/>
</dbReference>
<evidence type="ECO:0000313" key="11">
    <source>
        <dbReference type="Proteomes" id="UP000489600"/>
    </source>
</evidence>
<dbReference type="Gene3D" id="1.10.600.10">
    <property type="entry name" value="Farnesyl Diphosphate Synthase"/>
    <property type="match status" value="2"/>
</dbReference>
<dbReference type="SFLD" id="SFLDG01019">
    <property type="entry name" value="Terpene_Cyclase_Like_1_C_Termi"/>
    <property type="match status" value="1"/>
</dbReference>
<dbReference type="GO" id="GO:0000287">
    <property type="term" value="F:magnesium ion binding"/>
    <property type="evidence" value="ECO:0007669"/>
    <property type="project" value="InterPro"/>
</dbReference>
<dbReference type="GO" id="GO:0010333">
    <property type="term" value="F:terpene synthase activity"/>
    <property type="evidence" value="ECO:0007669"/>
    <property type="project" value="InterPro"/>
</dbReference>
<keyword evidence="6" id="KW-0456">Lyase</keyword>
<dbReference type="AlphaFoldDB" id="A0A565BUK0"/>
<evidence type="ECO:0000256" key="1">
    <source>
        <dbReference type="ARBA" id="ARBA00001936"/>
    </source>
</evidence>
<accession>A0A565BUK0</accession>
<comment type="cofactor">
    <cofactor evidence="1">
        <name>Mn(2+)</name>
        <dbReference type="ChEBI" id="CHEBI:29035"/>
    </cofactor>
</comment>
<dbReference type="InterPro" id="IPR044814">
    <property type="entry name" value="Terpene_cyclase_plant_C1"/>
</dbReference>
<dbReference type="InterPro" id="IPR008930">
    <property type="entry name" value="Terpenoid_cyclase/PrenylTrfase"/>
</dbReference>
<dbReference type="Proteomes" id="UP000489600">
    <property type="component" value="Unassembled WGS sequence"/>
</dbReference>
<name>A0A565BUK0_9BRAS</name>
<evidence type="ECO:0000259" key="9">
    <source>
        <dbReference type="Pfam" id="PF03936"/>
    </source>
</evidence>
<keyword evidence="3" id="KW-0479">Metal-binding</keyword>
<evidence type="ECO:0000259" key="8">
    <source>
        <dbReference type="Pfam" id="PF01397"/>
    </source>
</evidence>
<dbReference type="Pfam" id="PF01397">
    <property type="entry name" value="Terpene_synth"/>
    <property type="match status" value="1"/>
</dbReference>
<organism evidence="10 11">
    <name type="scientific">Arabis nemorensis</name>
    <dbReference type="NCBI Taxonomy" id="586526"/>
    <lineage>
        <taxon>Eukaryota</taxon>
        <taxon>Viridiplantae</taxon>
        <taxon>Streptophyta</taxon>
        <taxon>Embryophyta</taxon>
        <taxon>Tracheophyta</taxon>
        <taxon>Spermatophyta</taxon>
        <taxon>Magnoliopsida</taxon>
        <taxon>eudicotyledons</taxon>
        <taxon>Gunneridae</taxon>
        <taxon>Pentapetalae</taxon>
        <taxon>rosids</taxon>
        <taxon>malvids</taxon>
        <taxon>Brassicales</taxon>
        <taxon>Brassicaceae</taxon>
        <taxon>Arabideae</taxon>
        <taxon>Arabis</taxon>
    </lineage>
</organism>
<evidence type="ECO:0000313" key="10">
    <source>
        <dbReference type="EMBL" id="VVB05038.1"/>
    </source>
</evidence>
<dbReference type="PANTHER" id="PTHR31225">
    <property type="entry name" value="OS04G0344100 PROTEIN-RELATED"/>
    <property type="match status" value="1"/>
</dbReference>
<evidence type="ECO:0000256" key="2">
    <source>
        <dbReference type="ARBA" id="ARBA00001946"/>
    </source>
</evidence>
<comment type="cofactor">
    <cofactor evidence="2">
        <name>Mg(2+)</name>
        <dbReference type="ChEBI" id="CHEBI:18420"/>
    </cofactor>
</comment>
<dbReference type="InterPro" id="IPR008949">
    <property type="entry name" value="Isoprenoid_synthase_dom_sf"/>
</dbReference>
<dbReference type="PANTHER" id="PTHR31225:SF93">
    <property type="entry name" value="ALPHA-HUMULENE_(-)-(E)-BETA-CARYOPHYLLENE SYNTHASE"/>
    <property type="match status" value="1"/>
</dbReference>
<evidence type="ECO:0008006" key="12">
    <source>
        <dbReference type="Google" id="ProtNLM"/>
    </source>
</evidence>
<reference evidence="10" key="1">
    <citation type="submission" date="2019-07" db="EMBL/GenBank/DDBJ databases">
        <authorList>
            <person name="Dittberner H."/>
        </authorList>
    </citation>
    <scope>NUCLEOTIDE SEQUENCE [LARGE SCALE GENOMIC DNA]</scope>
</reference>
<comment type="similarity">
    <text evidence="7">Belongs to the terpene synthase family. Tpsa subfamily.</text>
</comment>
<dbReference type="InterPro" id="IPR005630">
    <property type="entry name" value="Terpene_synthase_metal-bd"/>
</dbReference>
<feature type="domain" description="Terpene synthase metal-binding" evidence="9">
    <location>
        <begin position="231"/>
        <end position="448"/>
    </location>
</feature>
<proteinExistence type="inferred from homology"/>
<sequence length="506" mass="58335">MEVINSSAVKKEEIDRPLAYFPVNIWEDPLTSFSVSDPESERNKEKLKSLKETVKDSLMASKEKQIENIKFIDALCRLGVSYHFEHEILEQLETLFGSHDFMQMIRDNESDLYTVSLVFQVFRQFGYKLFVDVFDKFKNKDGDFKENLAEDARGLLCLCEAVHIGAPMVKIFSMKLSLSLCLIWKNSLLDLVHISQSASRMPSSMHTIGVDFNILQMMYRKEIGQVFRSAVCKNRTVESHFWAVGSQFEPCYSQARIMLTKLIIVLTIVDDTYDAYGTMEELVPFTNALLSWNPSGIDGLPESMKYLHHVVLDFFDKVEDELEKEERPGSAKSYIQEAKWLNEDYVATFEEYKENGVYSANFLALSTISFLGKVDEGTLEVLEWLSTFPPLLVTSSLIGRLCDDIASCKFEHKRKHVGTSIDCYMKQYGVSWEKAKEDLKVMALDSWKSLNQELMTKPHQFPFPIVTRFLNFSRAVEVLYKDNDIFTHPELMKDYVVSLFLDNIPI</sequence>
<protein>
    <recommendedName>
        <fullName evidence="12">Terpene synthase N-terminal domain-containing protein</fullName>
    </recommendedName>
</protein>
<evidence type="ECO:0000256" key="3">
    <source>
        <dbReference type="ARBA" id="ARBA00022723"/>
    </source>
</evidence>
<comment type="caution">
    <text evidence="10">The sequence shown here is derived from an EMBL/GenBank/DDBJ whole genome shotgun (WGS) entry which is preliminary data.</text>
</comment>
<keyword evidence="11" id="KW-1185">Reference proteome</keyword>
<gene>
    <name evidence="10" type="ORF">ANE_LOCUS15482</name>
</gene>
<dbReference type="InterPro" id="IPR034741">
    <property type="entry name" value="Terpene_cyclase-like_1_C"/>
</dbReference>
<dbReference type="CDD" id="cd00684">
    <property type="entry name" value="Terpene_cyclase_plant_C1"/>
    <property type="match status" value="1"/>
</dbReference>
<dbReference type="Gene3D" id="1.50.10.130">
    <property type="entry name" value="Terpene synthase, N-terminal domain"/>
    <property type="match status" value="1"/>
</dbReference>
<feature type="domain" description="Terpene synthase N-terminal" evidence="8">
    <location>
        <begin position="26"/>
        <end position="167"/>
    </location>
</feature>
<dbReference type="SUPFAM" id="SSF48576">
    <property type="entry name" value="Terpenoid synthases"/>
    <property type="match status" value="1"/>
</dbReference>
<dbReference type="InterPro" id="IPR001906">
    <property type="entry name" value="Terpene_synth_N"/>
</dbReference>
<evidence type="ECO:0000256" key="7">
    <source>
        <dbReference type="ARBA" id="ARBA00038405"/>
    </source>
</evidence>
<dbReference type="Pfam" id="PF03936">
    <property type="entry name" value="Terpene_synth_C"/>
    <property type="match status" value="1"/>
</dbReference>
<keyword evidence="4" id="KW-0460">Magnesium</keyword>
<evidence type="ECO:0000256" key="4">
    <source>
        <dbReference type="ARBA" id="ARBA00022842"/>
    </source>
</evidence>
<evidence type="ECO:0000256" key="5">
    <source>
        <dbReference type="ARBA" id="ARBA00023211"/>
    </source>
</evidence>
<dbReference type="InterPro" id="IPR050148">
    <property type="entry name" value="Terpene_synthase-like"/>
</dbReference>
<dbReference type="SUPFAM" id="SSF48239">
    <property type="entry name" value="Terpenoid cyclases/Protein prenyltransferases"/>
    <property type="match status" value="1"/>
</dbReference>
<dbReference type="OrthoDB" id="1877784at2759"/>
<dbReference type="SFLD" id="SFLDS00005">
    <property type="entry name" value="Isoprenoid_Synthase_Type_I"/>
    <property type="match status" value="1"/>
</dbReference>